<dbReference type="GO" id="GO:0017038">
    <property type="term" value="P:protein import"/>
    <property type="evidence" value="ECO:0007669"/>
    <property type="project" value="TreeGrafter"/>
</dbReference>
<evidence type="ECO:0000256" key="6">
    <source>
        <dbReference type="RuleBase" id="RU004057"/>
    </source>
</evidence>
<keyword evidence="4 7" id="KW-1133">Transmembrane helix</keyword>
<evidence type="ECO:0000313" key="9">
    <source>
        <dbReference type="EMBL" id="ADU97074.1"/>
    </source>
</evidence>
<dbReference type="GO" id="GO:0005886">
    <property type="term" value="C:plasma membrane"/>
    <property type="evidence" value="ECO:0007669"/>
    <property type="project" value="UniProtKB-SubCell"/>
</dbReference>
<evidence type="ECO:0000256" key="7">
    <source>
        <dbReference type="SAM" id="Phobius"/>
    </source>
</evidence>
<evidence type="ECO:0000256" key="5">
    <source>
        <dbReference type="ARBA" id="ARBA00023136"/>
    </source>
</evidence>
<evidence type="ECO:0000256" key="4">
    <source>
        <dbReference type="ARBA" id="ARBA00022989"/>
    </source>
</evidence>
<feature type="domain" description="MotA/TolQ/ExbB proton channel" evidence="8">
    <location>
        <begin position="69"/>
        <end position="193"/>
    </location>
</feature>
<dbReference type="EMBL" id="CP002444">
    <property type="protein sequence ID" value="ADU97074.1"/>
    <property type="molecule type" value="Genomic_DNA"/>
</dbReference>
<dbReference type="PANTHER" id="PTHR30625:SF11">
    <property type="entry name" value="MOTA_TOLQ_EXBB PROTON CHANNEL DOMAIN-CONTAINING PROTEIN"/>
    <property type="match status" value="1"/>
</dbReference>
<comment type="subcellular location">
    <subcellularLocation>
        <location evidence="1">Cell membrane</location>
        <topology evidence="1">Multi-pass membrane protein</topology>
    </subcellularLocation>
    <subcellularLocation>
        <location evidence="6">Membrane</location>
        <topology evidence="6">Multi-pass membrane protein</topology>
    </subcellularLocation>
</comment>
<feature type="transmembrane region" description="Helical" evidence="7">
    <location>
        <begin position="111"/>
        <end position="140"/>
    </location>
</feature>
<keyword evidence="2" id="KW-1003">Cell membrane</keyword>
<organism evidence="9 10">
    <name type="scientific">Thermovibrio ammonificans (strain DSM 15698 / JCM 12110 / HB-1)</name>
    <dbReference type="NCBI Taxonomy" id="648996"/>
    <lineage>
        <taxon>Bacteria</taxon>
        <taxon>Pseudomonadati</taxon>
        <taxon>Aquificota</taxon>
        <taxon>Aquificia</taxon>
        <taxon>Desulfurobacteriales</taxon>
        <taxon>Desulfurobacteriaceae</taxon>
        <taxon>Thermovibrio</taxon>
    </lineage>
</organism>
<evidence type="ECO:0000256" key="2">
    <source>
        <dbReference type="ARBA" id="ARBA00022475"/>
    </source>
</evidence>
<name>E8T2H9_THEA1</name>
<dbReference type="STRING" id="648996.Theam_1108"/>
<protein>
    <submittedName>
        <fullName evidence="9">MotA/TolQ/ExbB proton channel</fullName>
    </submittedName>
</protein>
<reference evidence="9" key="1">
    <citation type="submission" date="2011-01" db="EMBL/GenBank/DDBJ databases">
        <title>Complete sequence of chromosome of Thermovibrio ammonificans HB-1.</title>
        <authorList>
            <consortium name="US DOE Joint Genome Institute"/>
            <person name="Lucas S."/>
            <person name="Copeland A."/>
            <person name="Lapidus A."/>
            <person name="Cheng J.-F."/>
            <person name="Goodwin L."/>
            <person name="Pitluck S."/>
            <person name="Davenport K."/>
            <person name="Detter J.C."/>
            <person name="Han C."/>
            <person name="Tapia R."/>
            <person name="Land M."/>
            <person name="Hauser L."/>
            <person name="Kyrpides N."/>
            <person name="Ivanova N."/>
            <person name="Ovchinnikova G."/>
            <person name="Vetriani C."/>
            <person name="Woyke T."/>
        </authorList>
    </citation>
    <scope>NUCLEOTIDE SEQUENCE [LARGE SCALE GENOMIC DNA]</scope>
    <source>
        <strain evidence="9">HB-1</strain>
    </source>
</reference>
<keyword evidence="6" id="KW-0653">Protein transport</keyword>
<evidence type="ECO:0000256" key="1">
    <source>
        <dbReference type="ARBA" id="ARBA00004651"/>
    </source>
</evidence>
<dbReference type="HOGENOM" id="CLU_053325_4_5_0"/>
<keyword evidence="5 7" id="KW-0472">Membrane</keyword>
<dbReference type="AlphaFoldDB" id="E8T2H9"/>
<evidence type="ECO:0000259" key="8">
    <source>
        <dbReference type="Pfam" id="PF01618"/>
    </source>
</evidence>
<dbReference type="eggNOG" id="COG0811">
    <property type="taxonomic scope" value="Bacteria"/>
</dbReference>
<dbReference type="InterPro" id="IPR002898">
    <property type="entry name" value="MotA_ExbB_proton_chnl"/>
</dbReference>
<accession>E8T2H9</accession>
<proteinExistence type="inferred from homology"/>
<keyword evidence="6" id="KW-0813">Transport</keyword>
<evidence type="ECO:0000313" key="10">
    <source>
        <dbReference type="Proteomes" id="UP000006362"/>
    </source>
</evidence>
<gene>
    <name evidence="9" type="ordered locus">Theam_1108</name>
</gene>
<dbReference type="OrthoDB" id="4045at2"/>
<keyword evidence="3 7" id="KW-0812">Transmembrane</keyword>
<dbReference type="Pfam" id="PF01618">
    <property type="entry name" value="MotA_ExbB"/>
    <property type="match status" value="1"/>
</dbReference>
<feature type="transmembrane region" description="Helical" evidence="7">
    <location>
        <begin position="160"/>
        <end position="181"/>
    </location>
</feature>
<keyword evidence="10" id="KW-1185">Reference proteome</keyword>
<sequence length="209" mass="22642">MEAFRFISEAGIVGYILLFLSVVSLAVIIQKLITLRLSKLIPKEDFKLLADFIRRGSLGDAVELCKRRKNLLTEVVHETFKHVALNPTRETFLSAFEVSARKKMMELERGMALLATVAAISPLLGLLGTVIGMVKIFGVLTAGGGAIGNPQQLSAGIAEALLTTIFGLVVAIPAVVMYNLFNKKLDKIAAELEAAGVFFANALGRRQKQ</sequence>
<dbReference type="RefSeq" id="WP_013537860.1">
    <property type="nucleotide sequence ID" value="NC_014926.1"/>
</dbReference>
<dbReference type="Proteomes" id="UP000006362">
    <property type="component" value="Chromosome"/>
</dbReference>
<comment type="similarity">
    <text evidence="6">Belongs to the exbB/tolQ family.</text>
</comment>
<feature type="transmembrane region" description="Helical" evidence="7">
    <location>
        <begin position="12"/>
        <end position="33"/>
    </location>
</feature>
<dbReference type="KEGG" id="tam:Theam_1108"/>
<dbReference type="PANTHER" id="PTHR30625">
    <property type="entry name" value="PROTEIN TOLQ"/>
    <property type="match status" value="1"/>
</dbReference>
<evidence type="ECO:0000256" key="3">
    <source>
        <dbReference type="ARBA" id="ARBA00022692"/>
    </source>
</evidence>
<dbReference type="InterPro" id="IPR050790">
    <property type="entry name" value="ExbB/TolQ_transport"/>
</dbReference>